<accession>A0ABS2MUE5</accession>
<dbReference type="Pfam" id="PF01609">
    <property type="entry name" value="DDE_Tnp_1"/>
    <property type="match status" value="1"/>
</dbReference>
<sequence length="568" mass="66769">MYTDVRVKIPEEKGKVTRKKIRGTTYIYYQLNRVYDPEKKYSIPQSTPIGKVCEDDQTMMIPNEKYLIFYPEAKLPEEKKSSRRSACLRVGAHMVLKRIITEYHLDVLLGDLIGRDSGLFLDLAVYTIITENNAGQYYPDYAYNHPLFTSKMRMYSDSKVSDFIASIKKDQSVEFLNRWNENRDHREKIYISYDSTNKNCQAGDVDFVEFGHAKDDQNKPILNYSIAYDKNNREPLFYEMYPGSIVDISQLQYMLEKTEGYGYRHVGFILDRGYFSKENIRYMDKCGYDFVIMMKGMKKYAHEMVMANKGTFEESRKHSIRDYKVSGTTVKGRLFPSDEKDRYFHIYFNESKRTGEREQLEEKIDRLASYLKSQEGKMGYECPSALCHYFEPFYHGQGDERVFMFARERQDVIDREIKLCGYFIIITSEKMTAEEALELYKSRDGSEKLFKGDKSYLGNKSFRVHGSESVNSKIFIEFVALIIRNKFYTYLKDQMKKNNKSENYMTVPAALRELEKIEMIRQSDGNYRLDHAVTATQKGILKAFDLTERSIREQALGINNQLKMIEEM</sequence>
<dbReference type="Proteomes" id="UP000767854">
    <property type="component" value="Unassembled WGS sequence"/>
</dbReference>
<dbReference type="InterPro" id="IPR002559">
    <property type="entry name" value="Transposase_11"/>
</dbReference>
<evidence type="ECO:0000313" key="2">
    <source>
        <dbReference type="EMBL" id="MBM7563053.1"/>
    </source>
</evidence>
<dbReference type="PANTHER" id="PTHR34614:SF2">
    <property type="entry name" value="TRANSPOSASE IS4-LIKE DOMAIN-CONTAINING PROTEIN"/>
    <property type="match status" value="1"/>
</dbReference>
<reference evidence="2 3" key="1">
    <citation type="submission" date="2021-01" db="EMBL/GenBank/DDBJ databases">
        <title>Genomic Encyclopedia of Type Strains, Phase IV (KMG-IV): sequencing the most valuable type-strain genomes for metagenomic binning, comparative biology and taxonomic classification.</title>
        <authorList>
            <person name="Goeker M."/>
        </authorList>
    </citation>
    <scope>NUCLEOTIDE SEQUENCE [LARGE SCALE GENOMIC DNA]</scope>
    <source>
        <strain evidence="2 3">DSM 24436</strain>
    </source>
</reference>
<proteinExistence type="predicted"/>
<dbReference type="InterPro" id="IPR012337">
    <property type="entry name" value="RNaseH-like_sf"/>
</dbReference>
<name>A0ABS2MUE5_9FIRM</name>
<dbReference type="RefSeq" id="WP_204665475.1">
    <property type="nucleotide sequence ID" value="NZ_JAFBDT010000060.1"/>
</dbReference>
<dbReference type="PANTHER" id="PTHR34614">
    <property type="match status" value="1"/>
</dbReference>
<comment type="caution">
    <text evidence="2">The sequence shown here is derived from an EMBL/GenBank/DDBJ whole genome shotgun (WGS) entry which is preliminary data.</text>
</comment>
<dbReference type="EMBL" id="JAFBDT010000060">
    <property type="protein sequence ID" value="MBM7563053.1"/>
    <property type="molecule type" value="Genomic_DNA"/>
</dbReference>
<evidence type="ECO:0000313" key="3">
    <source>
        <dbReference type="Proteomes" id="UP000767854"/>
    </source>
</evidence>
<keyword evidence="3" id="KW-1185">Reference proteome</keyword>
<organism evidence="2 3">
    <name type="scientific">Fusibacter tunisiensis</name>
    <dbReference type="NCBI Taxonomy" id="1008308"/>
    <lineage>
        <taxon>Bacteria</taxon>
        <taxon>Bacillati</taxon>
        <taxon>Bacillota</taxon>
        <taxon>Clostridia</taxon>
        <taxon>Eubacteriales</taxon>
        <taxon>Eubacteriales Family XII. Incertae Sedis</taxon>
        <taxon>Fusibacter</taxon>
    </lineage>
</organism>
<gene>
    <name evidence="2" type="ORF">JOC49_002628</name>
</gene>
<evidence type="ECO:0000259" key="1">
    <source>
        <dbReference type="Pfam" id="PF01609"/>
    </source>
</evidence>
<dbReference type="SUPFAM" id="SSF53098">
    <property type="entry name" value="Ribonuclease H-like"/>
    <property type="match status" value="1"/>
</dbReference>
<feature type="domain" description="Transposase IS4-like" evidence="1">
    <location>
        <begin position="214"/>
        <end position="482"/>
    </location>
</feature>
<protein>
    <recommendedName>
        <fullName evidence="1">Transposase IS4-like domain-containing protein</fullName>
    </recommendedName>
</protein>